<dbReference type="SUPFAM" id="SSF102405">
    <property type="entry name" value="MCP/YpsA-like"/>
    <property type="match status" value="1"/>
</dbReference>
<dbReference type="STRING" id="1802270.A3C07_03770"/>
<evidence type="ECO:0000313" key="3">
    <source>
        <dbReference type="EMBL" id="OHA00718.1"/>
    </source>
</evidence>
<name>A0A1G2KMQ8_9BACT</name>
<dbReference type="InterPro" id="IPR003488">
    <property type="entry name" value="DprA"/>
</dbReference>
<proteinExistence type="inferred from homology"/>
<dbReference type="PANTHER" id="PTHR43022">
    <property type="entry name" value="PROTEIN SMF"/>
    <property type="match status" value="1"/>
</dbReference>
<sequence length="118" mass="12640">MPPNDQIRKISRKNFPPQLLEIPQVPDALYIKGTLPSDDAFLLCVVGSRKYTEYGKEACEKIIAELRGHPIVIVSGLALGIDAIAHRAALAAGLQTIAFPGSGLNQNVLYPASNFGLA</sequence>
<dbReference type="AlphaFoldDB" id="A0A1G2KMQ8"/>
<evidence type="ECO:0000256" key="1">
    <source>
        <dbReference type="ARBA" id="ARBA00006525"/>
    </source>
</evidence>
<dbReference type="Pfam" id="PF02481">
    <property type="entry name" value="DNA_processg_A"/>
    <property type="match status" value="1"/>
</dbReference>
<gene>
    <name evidence="3" type="ORF">A3C07_03770</name>
</gene>
<dbReference type="GO" id="GO:0009294">
    <property type="term" value="P:DNA-mediated transformation"/>
    <property type="evidence" value="ECO:0007669"/>
    <property type="project" value="InterPro"/>
</dbReference>
<dbReference type="PANTHER" id="PTHR43022:SF1">
    <property type="entry name" value="PROTEIN SMF"/>
    <property type="match status" value="1"/>
</dbReference>
<protein>
    <recommendedName>
        <fullName evidence="2">Smf/DprA SLOG domain-containing protein</fullName>
    </recommendedName>
</protein>
<comment type="caution">
    <text evidence="3">The sequence shown here is derived from an EMBL/GenBank/DDBJ whole genome shotgun (WGS) entry which is preliminary data.</text>
</comment>
<reference evidence="3 4" key="1">
    <citation type="journal article" date="2016" name="Nat. Commun.">
        <title>Thousands of microbial genomes shed light on interconnected biogeochemical processes in an aquifer system.</title>
        <authorList>
            <person name="Anantharaman K."/>
            <person name="Brown C.T."/>
            <person name="Hug L.A."/>
            <person name="Sharon I."/>
            <person name="Castelle C.J."/>
            <person name="Probst A.J."/>
            <person name="Thomas B.C."/>
            <person name="Singh A."/>
            <person name="Wilkins M.J."/>
            <person name="Karaoz U."/>
            <person name="Brodie E.L."/>
            <person name="Williams K.H."/>
            <person name="Hubbard S.S."/>
            <person name="Banfield J.F."/>
        </authorList>
    </citation>
    <scope>NUCLEOTIDE SEQUENCE [LARGE SCALE GENOMIC DNA]</scope>
</reference>
<accession>A0A1G2KMQ8</accession>
<evidence type="ECO:0000259" key="2">
    <source>
        <dbReference type="Pfam" id="PF02481"/>
    </source>
</evidence>
<evidence type="ECO:0000313" key="4">
    <source>
        <dbReference type="Proteomes" id="UP000179023"/>
    </source>
</evidence>
<dbReference type="EMBL" id="MHQI01000008">
    <property type="protein sequence ID" value="OHA00718.1"/>
    <property type="molecule type" value="Genomic_DNA"/>
</dbReference>
<organism evidence="3 4">
    <name type="scientific">Candidatus Sungbacteria bacterium RIFCSPHIGHO2_02_FULL_47_11</name>
    <dbReference type="NCBI Taxonomy" id="1802270"/>
    <lineage>
        <taxon>Bacteria</taxon>
        <taxon>Candidatus Sungiibacteriota</taxon>
    </lineage>
</organism>
<feature type="domain" description="Smf/DprA SLOG" evidence="2">
    <location>
        <begin position="10"/>
        <end position="114"/>
    </location>
</feature>
<dbReference type="InterPro" id="IPR057666">
    <property type="entry name" value="DrpA_SLOG"/>
</dbReference>
<comment type="similarity">
    <text evidence="1">Belongs to the DprA/Smf family.</text>
</comment>
<dbReference type="Proteomes" id="UP000179023">
    <property type="component" value="Unassembled WGS sequence"/>
</dbReference>
<dbReference type="Gene3D" id="3.40.50.450">
    <property type="match status" value="1"/>
</dbReference>